<keyword evidence="1" id="KW-0732">Signal</keyword>
<proteinExistence type="predicted"/>
<comment type="caution">
    <text evidence="2">The sequence shown here is derived from an EMBL/GenBank/DDBJ whole genome shotgun (WGS) entry which is preliminary data.</text>
</comment>
<protein>
    <submittedName>
        <fullName evidence="2">Uncharacterized protein</fullName>
    </submittedName>
</protein>
<gene>
    <name evidence="2" type="ORF">J0M35_02745</name>
</gene>
<name>A0A8J7PFS2_9BACT</name>
<dbReference type="EMBL" id="JAFLCK010000002">
    <property type="protein sequence ID" value="MBN8659253.1"/>
    <property type="molecule type" value="Genomic_DNA"/>
</dbReference>
<dbReference type="Proteomes" id="UP000664277">
    <property type="component" value="Unassembled WGS sequence"/>
</dbReference>
<feature type="signal peptide" evidence="1">
    <location>
        <begin position="1"/>
        <end position="41"/>
    </location>
</feature>
<accession>A0A8J7PFS2</accession>
<reference evidence="2" key="1">
    <citation type="submission" date="2021-02" db="EMBL/GenBank/DDBJ databases">
        <title>Genome-Resolved Metagenomics of a Microbial Community Performing Photosynthetic Biological Nutrient Removal.</title>
        <authorList>
            <person name="Mcdaniel E.A."/>
        </authorList>
    </citation>
    <scope>NUCLEOTIDE SEQUENCE</scope>
    <source>
        <strain evidence="2">UWPOB_OBS1</strain>
    </source>
</reference>
<feature type="chain" id="PRO_5035167216" evidence="1">
    <location>
        <begin position="42"/>
        <end position="161"/>
    </location>
</feature>
<sequence length="161" mass="17447">MSVFASKSEKVNGLRLFKMSKAPIMLASLALFCFSQMQAQAAPSLKDSELKTTAMDEILQTERVLTSQGLGRADRKGERVSLLTTANGSIEKVTGSFGSITTERPKQGKLISRETTILSTSPIPGLIKTTVEDFSGDLEKVTNFYSDGHSETTVYKCGSKI</sequence>
<evidence type="ECO:0000313" key="3">
    <source>
        <dbReference type="Proteomes" id="UP000664277"/>
    </source>
</evidence>
<evidence type="ECO:0000313" key="2">
    <source>
        <dbReference type="EMBL" id="MBN8659253.1"/>
    </source>
</evidence>
<organism evidence="2 3">
    <name type="scientific">Candidatus Obscuribacter phosphatis</name>
    <dbReference type="NCBI Taxonomy" id="1906157"/>
    <lineage>
        <taxon>Bacteria</taxon>
        <taxon>Bacillati</taxon>
        <taxon>Candidatus Melainabacteria</taxon>
        <taxon>Candidatus Obscuribacterales</taxon>
        <taxon>Candidatus Obscuribacteraceae</taxon>
        <taxon>Candidatus Obscuribacter</taxon>
    </lineage>
</organism>
<dbReference type="AlphaFoldDB" id="A0A8J7PFS2"/>
<evidence type="ECO:0000256" key="1">
    <source>
        <dbReference type="SAM" id="SignalP"/>
    </source>
</evidence>